<evidence type="ECO:0000256" key="1">
    <source>
        <dbReference type="SAM" id="MobiDB-lite"/>
    </source>
</evidence>
<evidence type="ECO:0000313" key="3">
    <source>
        <dbReference type="EMBL" id="KAK8719844.1"/>
    </source>
</evidence>
<sequence length="215" mass="23168">FICGSVAFVFLLLIILFVIYLIKFRNVPSQPRVLSCNGNGHINGKRSAHGMNIGQSDGQSDIEGQEMEVYIPMLTQIPPDFKSPPLDTKGGYPDSRVNGLNNPRCNGYIRSRDQLQPDLRAEAQSGSEEEIERLVIGASSSSGSMSKSIVTQDHHQESGNPIEVENQSTHSLAGTPPPSPVHQHNHSGTSQEGITNLTSLTTLSTTDSDGGGEQD</sequence>
<dbReference type="Proteomes" id="UP001445076">
    <property type="component" value="Unassembled WGS sequence"/>
</dbReference>
<feature type="non-terminal residue" evidence="3">
    <location>
        <position position="1"/>
    </location>
</feature>
<feature type="transmembrane region" description="Helical" evidence="2">
    <location>
        <begin position="6"/>
        <end position="22"/>
    </location>
</feature>
<organism evidence="3 4">
    <name type="scientific">Cherax quadricarinatus</name>
    <name type="common">Australian red claw crayfish</name>
    <dbReference type="NCBI Taxonomy" id="27406"/>
    <lineage>
        <taxon>Eukaryota</taxon>
        <taxon>Metazoa</taxon>
        <taxon>Ecdysozoa</taxon>
        <taxon>Arthropoda</taxon>
        <taxon>Crustacea</taxon>
        <taxon>Multicrustacea</taxon>
        <taxon>Malacostraca</taxon>
        <taxon>Eumalacostraca</taxon>
        <taxon>Eucarida</taxon>
        <taxon>Decapoda</taxon>
        <taxon>Pleocyemata</taxon>
        <taxon>Astacidea</taxon>
        <taxon>Parastacoidea</taxon>
        <taxon>Parastacidae</taxon>
        <taxon>Cherax</taxon>
    </lineage>
</organism>
<reference evidence="3 4" key="1">
    <citation type="journal article" date="2024" name="BMC Genomics">
        <title>Genome assembly of redclaw crayfish (Cherax quadricarinatus) provides insights into its immune adaptation and hypoxia tolerance.</title>
        <authorList>
            <person name="Liu Z."/>
            <person name="Zheng J."/>
            <person name="Li H."/>
            <person name="Fang K."/>
            <person name="Wang S."/>
            <person name="He J."/>
            <person name="Zhou D."/>
            <person name="Weng S."/>
            <person name="Chi M."/>
            <person name="Gu Z."/>
            <person name="He J."/>
            <person name="Li F."/>
            <person name="Wang M."/>
        </authorList>
    </citation>
    <scope>NUCLEOTIDE SEQUENCE [LARGE SCALE GENOMIC DNA]</scope>
    <source>
        <strain evidence="3">ZL_2023a</strain>
    </source>
</reference>
<keyword evidence="2" id="KW-0472">Membrane</keyword>
<evidence type="ECO:0000256" key="2">
    <source>
        <dbReference type="SAM" id="Phobius"/>
    </source>
</evidence>
<feature type="non-terminal residue" evidence="3">
    <location>
        <position position="215"/>
    </location>
</feature>
<dbReference type="EMBL" id="JARKIK010001220">
    <property type="protein sequence ID" value="KAK8719844.1"/>
    <property type="molecule type" value="Genomic_DNA"/>
</dbReference>
<feature type="compositionally biased region" description="Basic and acidic residues" evidence="1">
    <location>
        <begin position="110"/>
        <end position="121"/>
    </location>
</feature>
<protein>
    <submittedName>
        <fullName evidence="3">Uncharacterized protein</fullName>
    </submittedName>
</protein>
<accession>A0AAW0VS18</accession>
<feature type="region of interest" description="Disordered" evidence="1">
    <location>
        <begin position="80"/>
        <end position="215"/>
    </location>
</feature>
<keyword evidence="2" id="KW-1133">Transmembrane helix</keyword>
<feature type="compositionally biased region" description="Polar residues" evidence="1">
    <location>
        <begin position="186"/>
        <end position="196"/>
    </location>
</feature>
<keyword evidence="4" id="KW-1185">Reference proteome</keyword>
<keyword evidence="2" id="KW-0812">Transmembrane</keyword>
<gene>
    <name evidence="3" type="ORF">OTU49_013739</name>
</gene>
<name>A0AAW0VS18_CHEQU</name>
<feature type="compositionally biased region" description="Low complexity" evidence="1">
    <location>
        <begin position="139"/>
        <end position="148"/>
    </location>
</feature>
<evidence type="ECO:0000313" key="4">
    <source>
        <dbReference type="Proteomes" id="UP001445076"/>
    </source>
</evidence>
<dbReference type="AlphaFoldDB" id="A0AAW0VS18"/>
<feature type="compositionally biased region" description="Low complexity" evidence="1">
    <location>
        <begin position="197"/>
        <end position="208"/>
    </location>
</feature>
<proteinExistence type="predicted"/>
<comment type="caution">
    <text evidence="3">The sequence shown here is derived from an EMBL/GenBank/DDBJ whole genome shotgun (WGS) entry which is preliminary data.</text>
</comment>